<dbReference type="SMART" id="SM00252">
    <property type="entry name" value="SH2"/>
    <property type="match status" value="1"/>
</dbReference>
<evidence type="ECO:0000259" key="6">
    <source>
        <dbReference type="PROSITE" id="PS50001"/>
    </source>
</evidence>
<evidence type="ECO:0000256" key="1">
    <source>
        <dbReference type="ARBA" id="ARBA00010220"/>
    </source>
</evidence>
<feature type="region of interest" description="Disordered" evidence="5">
    <location>
        <begin position="281"/>
        <end position="327"/>
    </location>
</feature>
<dbReference type="KEGG" id="asn:102382286"/>
<evidence type="ECO:0000256" key="5">
    <source>
        <dbReference type="SAM" id="MobiDB-lite"/>
    </source>
</evidence>
<feature type="compositionally biased region" description="Low complexity" evidence="5">
    <location>
        <begin position="78"/>
        <end position="90"/>
    </location>
</feature>
<dbReference type="InterPro" id="IPR001849">
    <property type="entry name" value="PH_domain"/>
</dbReference>
<dbReference type="InterPro" id="IPR036860">
    <property type="entry name" value="SH2_dom_sf"/>
</dbReference>
<dbReference type="InterPro" id="IPR030523">
    <property type="entry name" value="SH2B"/>
</dbReference>
<dbReference type="Gene3D" id="2.30.29.30">
    <property type="entry name" value="Pleckstrin-homology domain (PH domain)/Phosphotyrosine-binding domain (PTB)"/>
    <property type="match status" value="1"/>
</dbReference>
<dbReference type="PANTHER" id="PTHR10872:SF3">
    <property type="entry name" value="SH2B ADAPTER PROTEIN 1"/>
    <property type="match status" value="1"/>
</dbReference>
<feature type="region of interest" description="Disordered" evidence="5">
    <location>
        <begin position="16"/>
        <end position="131"/>
    </location>
</feature>
<dbReference type="Gene3D" id="3.30.505.10">
    <property type="entry name" value="SH2 domain"/>
    <property type="match status" value="1"/>
</dbReference>
<evidence type="ECO:0000313" key="8">
    <source>
        <dbReference type="RefSeq" id="XP_025050738.1"/>
    </source>
</evidence>
<keyword evidence="7" id="KW-1185">Reference proteome</keyword>
<protein>
    <submittedName>
        <fullName evidence="8">SH2B adapter protein 1</fullName>
    </submittedName>
</protein>
<dbReference type="GeneID" id="102382286"/>
<dbReference type="Proteomes" id="UP000189705">
    <property type="component" value="Unplaced"/>
</dbReference>
<dbReference type="InterPro" id="IPR011993">
    <property type="entry name" value="PH-like_dom_sf"/>
</dbReference>
<comment type="similarity">
    <text evidence="1">Belongs to the SH2B adapter family.</text>
</comment>
<sequence>PRRYAQSFLEHFQAELRGAEAPPSSDPAETCSDSSPGELAPASGLSSSQSRSSEDVSAAAGIPPPSTKPKLKKRFSLRSVGRSVRGSVRGILQWRSAPDTPPPTAAGSPEDGAAGGSNTNSNSSGGAEGERWTHRFERLRLGRAAPALGNSPAAPMPAVRREGLLNYIVADDGAGAGAGGRPPRWQRCRLLLRQAGKGEGEGFLLEFFVPPKSTKPRVSVPCSAVTAARATTPLEMPDRENTFVLEAGLAGEFILETVDALQMRSWLVDIQDCLSPREEMGSVDPPFLNHHAGGLPSRDPPLVPSDSSEQLSQGAYGGLSERPSASMSPGSVAASCFGSLELLPPELPPRVPLDELPPLPPPGLPHSDASDATGTHLWCQAWSSGGGFCGGGGGGGASAHGVFLVRQSETRRGEFVLTFNFQGKAKHLRLSLTEEGQCRVQHLWFQTVFDMLEHFRVHPIPLESGGAADVTLVSYVVAAQRPHGRDRGDAWTCACMQSYVLAARVRTRLCHGPVPPLGWVLHSLRCCPMRPDEEDEDEEEDVGDGAEGAWARAVHNQYAFV</sequence>
<dbReference type="Pfam" id="PF00017">
    <property type="entry name" value="SH2"/>
    <property type="match status" value="1"/>
</dbReference>
<accession>A0A3Q0FY98</accession>
<feature type="non-terminal residue" evidence="8">
    <location>
        <position position="1"/>
    </location>
</feature>
<dbReference type="STRING" id="38654.A0A3Q0FY98"/>
<feature type="domain" description="SH2" evidence="6">
    <location>
        <begin position="401"/>
        <end position="476"/>
    </location>
</feature>
<dbReference type="RefSeq" id="XP_025050738.1">
    <property type="nucleotide sequence ID" value="XM_025194953.1"/>
</dbReference>
<dbReference type="SMART" id="SM00233">
    <property type="entry name" value="PH"/>
    <property type="match status" value="1"/>
</dbReference>
<feature type="compositionally biased region" description="Low complexity" evidence="5">
    <location>
        <begin position="116"/>
        <end position="125"/>
    </location>
</feature>
<dbReference type="PANTHER" id="PTHR10872">
    <property type="entry name" value="SH2B ADAPTER PROTEIN"/>
    <property type="match status" value="1"/>
</dbReference>
<dbReference type="GO" id="GO:0005068">
    <property type="term" value="F:transmembrane receptor protein tyrosine kinase adaptor activity"/>
    <property type="evidence" value="ECO:0007669"/>
    <property type="project" value="TreeGrafter"/>
</dbReference>
<name>A0A3Q0FY98_ALLSI</name>
<reference evidence="8" key="1">
    <citation type="submission" date="2025-08" db="UniProtKB">
        <authorList>
            <consortium name="RefSeq"/>
        </authorList>
    </citation>
    <scope>IDENTIFICATION</scope>
</reference>
<gene>
    <name evidence="8" type="primary">SH2B1</name>
</gene>
<dbReference type="InParanoid" id="A0A3Q0FY98"/>
<keyword evidence="3 4" id="KW-0727">SH2 domain</keyword>
<dbReference type="GO" id="GO:0035556">
    <property type="term" value="P:intracellular signal transduction"/>
    <property type="evidence" value="ECO:0007669"/>
    <property type="project" value="TreeGrafter"/>
</dbReference>
<dbReference type="CDD" id="cd01231">
    <property type="entry name" value="PH_SH2B_family"/>
    <property type="match status" value="1"/>
</dbReference>
<dbReference type="SUPFAM" id="SSF50729">
    <property type="entry name" value="PH domain-like"/>
    <property type="match status" value="1"/>
</dbReference>
<keyword evidence="2" id="KW-0597">Phosphoprotein</keyword>
<proteinExistence type="inferred from homology"/>
<dbReference type="PROSITE" id="PS50001">
    <property type="entry name" value="SH2"/>
    <property type="match status" value="1"/>
</dbReference>
<dbReference type="CTD" id="25970"/>
<dbReference type="SUPFAM" id="SSF55550">
    <property type="entry name" value="SH2 domain"/>
    <property type="match status" value="1"/>
</dbReference>
<feature type="compositionally biased region" description="Low complexity" evidence="5">
    <location>
        <begin position="40"/>
        <end position="59"/>
    </location>
</feature>
<evidence type="ECO:0000313" key="7">
    <source>
        <dbReference type="Proteomes" id="UP000189705"/>
    </source>
</evidence>
<evidence type="ECO:0000256" key="4">
    <source>
        <dbReference type="PROSITE-ProRule" id="PRU00191"/>
    </source>
</evidence>
<evidence type="ECO:0000256" key="3">
    <source>
        <dbReference type="ARBA" id="ARBA00022999"/>
    </source>
</evidence>
<dbReference type="InterPro" id="IPR000980">
    <property type="entry name" value="SH2"/>
</dbReference>
<evidence type="ECO:0000256" key="2">
    <source>
        <dbReference type="ARBA" id="ARBA00022553"/>
    </source>
</evidence>
<dbReference type="AlphaFoldDB" id="A0A3Q0FY98"/>
<dbReference type="GO" id="GO:0005886">
    <property type="term" value="C:plasma membrane"/>
    <property type="evidence" value="ECO:0007669"/>
    <property type="project" value="TreeGrafter"/>
</dbReference>
<organism evidence="7 8">
    <name type="scientific">Alligator sinensis</name>
    <name type="common">Chinese alligator</name>
    <dbReference type="NCBI Taxonomy" id="38654"/>
    <lineage>
        <taxon>Eukaryota</taxon>
        <taxon>Metazoa</taxon>
        <taxon>Chordata</taxon>
        <taxon>Craniata</taxon>
        <taxon>Vertebrata</taxon>
        <taxon>Euteleostomi</taxon>
        <taxon>Archelosauria</taxon>
        <taxon>Archosauria</taxon>
        <taxon>Crocodylia</taxon>
        <taxon>Alligatoridae</taxon>
        <taxon>Alligatorinae</taxon>
        <taxon>Alligator</taxon>
    </lineage>
</organism>